<gene>
    <name evidence="4" type="ORF">SAMN05216601_105312</name>
</gene>
<keyword evidence="2" id="KW-0902">Two-component regulatory system</keyword>
<dbReference type="OrthoDB" id="9802155at2"/>
<sequence>MSETDCAATKTILLVEDDDVVRQLTAEVLGEFGYRVHALRDGPSALELLRTTQHFDLLMSDIGLPGMDGRELVAAARQLRPTLPVLFASGYNERELLEEVRIRDSAAATDSIVKPYDFKLLGQRLSELAG</sequence>
<dbReference type="GO" id="GO:0005829">
    <property type="term" value="C:cytosol"/>
    <property type="evidence" value="ECO:0007669"/>
    <property type="project" value="TreeGrafter"/>
</dbReference>
<evidence type="ECO:0000313" key="5">
    <source>
        <dbReference type="Proteomes" id="UP000182400"/>
    </source>
</evidence>
<dbReference type="Proteomes" id="UP000182400">
    <property type="component" value="Unassembled WGS sequence"/>
</dbReference>
<dbReference type="GO" id="GO:0000976">
    <property type="term" value="F:transcription cis-regulatory region binding"/>
    <property type="evidence" value="ECO:0007669"/>
    <property type="project" value="TreeGrafter"/>
</dbReference>
<dbReference type="GO" id="GO:0032993">
    <property type="term" value="C:protein-DNA complex"/>
    <property type="evidence" value="ECO:0007669"/>
    <property type="project" value="TreeGrafter"/>
</dbReference>
<dbReference type="Pfam" id="PF00072">
    <property type="entry name" value="Response_reg"/>
    <property type="match status" value="1"/>
</dbReference>
<dbReference type="InterPro" id="IPR039420">
    <property type="entry name" value="WalR-like"/>
</dbReference>
<keyword evidence="1" id="KW-0597">Phosphoprotein</keyword>
<dbReference type="PROSITE" id="PS50110">
    <property type="entry name" value="RESPONSE_REGULATORY"/>
    <property type="match status" value="1"/>
</dbReference>
<dbReference type="AlphaFoldDB" id="A0A1I5MPE4"/>
<reference evidence="4 5" key="1">
    <citation type="submission" date="2016-10" db="EMBL/GenBank/DDBJ databases">
        <authorList>
            <person name="de Groot N.N."/>
        </authorList>
    </citation>
    <scope>NUCLEOTIDE SEQUENCE [LARGE SCALE GENOMIC DNA]</scope>
    <source>
        <strain evidence="4 5">CCUG 59231</strain>
    </source>
</reference>
<evidence type="ECO:0000313" key="4">
    <source>
        <dbReference type="EMBL" id="SFP11167.1"/>
    </source>
</evidence>
<dbReference type="Gene3D" id="3.40.50.2300">
    <property type="match status" value="1"/>
</dbReference>
<dbReference type="PANTHER" id="PTHR48111">
    <property type="entry name" value="REGULATOR OF RPOS"/>
    <property type="match status" value="1"/>
</dbReference>
<dbReference type="InterPro" id="IPR011006">
    <property type="entry name" value="CheY-like_superfamily"/>
</dbReference>
<dbReference type="PANTHER" id="PTHR48111:SF40">
    <property type="entry name" value="PHOSPHATE REGULON TRANSCRIPTIONAL REGULATORY PROTEIN PHOB"/>
    <property type="match status" value="1"/>
</dbReference>
<name>A0A1I5MPE4_9GAMM</name>
<dbReference type="SMART" id="SM00448">
    <property type="entry name" value="REC"/>
    <property type="match status" value="1"/>
</dbReference>
<dbReference type="InterPro" id="IPR001789">
    <property type="entry name" value="Sig_transdc_resp-reg_receiver"/>
</dbReference>
<proteinExistence type="predicted"/>
<organism evidence="4 5">
    <name type="scientific">Ectopseudomonas composti</name>
    <dbReference type="NCBI Taxonomy" id="658457"/>
    <lineage>
        <taxon>Bacteria</taxon>
        <taxon>Pseudomonadati</taxon>
        <taxon>Pseudomonadota</taxon>
        <taxon>Gammaproteobacteria</taxon>
        <taxon>Pseudomonadales</taxon>
        <taxon>Pseudomonadaceae</taxon>
        <taxon>Ectopseudomonas</taxon>
    </lineage>
</organism>
<accession>A0A1I5MPE4</accession>
<dbReference type="EMBL" id="FOWP01000005">
    <property type="protein sequence ID" value="SFP11167.1"/>
    <property type="molecule type" value="Genomic_DNA"/>
</dbReference>
<dbReference type="SUPFAM" id="SSF52172">
    <property type="entry name" value="CheY-like"/>
    <property type="match status" value="1"/>
</dbReference>
<evidence type="ECO:0000256" key="2">
    <source>
        <dbReference type="ARBA" id="ARBA00023012"/>
    </source>
</evidence>
<dbReference type="GO" id="GO:0006355">
    <property type="term" value="P:regulation of DNA-templated transcription"/>
    <property type="evidence" value="ECO:0007669"/>
    <property type="project" value="TreeGrafter"/>
</dbReference>
<dbReference type="RefSeq" id="WP_074938871.1">
    <property type="nucleotide sequence ID" value="NZ_FOWP01000005.1"/>
</dbReference>
<keyword evidence="3" id="KW-0238">DNA-binding</keyword>
<protein>
    <submittedName>
        <fullName evidence="4">CheY chemotaxis protein or a CheY-like REC (Receiver) domain</fullName>
    </submittedName>
</protein>
<dbReference type="STRING" id="658457.SAMN05216601_105312"/>
<evidence type="ECO:0000256" key="1">
    <source>
        <dbReference type="ARBA" id="ARBA00022553"/>
    </source>
</evidence>
<evidence type="ECO:0000256" key="3">
    <source>
        <dbReference type="ARBA" id="ARBA00023125"/>
    </source>
</evidence>
<dbReference type="GO" id="GO:0000156">
    <property type="term" value="F:phosphorelay response regulator activity"/>
    <property type="evidence" value="ECO:0007669"/>
    <property type="project" value="TreeGrafter"/>
</dbReference>